<accession>A0A2P6PN95</accession>
<name>A0A2P6PN95_ROSCH</name>
<keyword evidence="2" id="KW-1185">Reference proteome</keyword>
<keyword evidence="1" id="KW-0436">Ligase</keyword>
<dbReference type="STRING" id="74649.A0A2P6PN95"/>
<dbReference type="GO" id="GO:0004467">
    <property type="term" value="F:long-chain fatty acid-CoA ligase activity"/>
    <property type="evidence" value="ECO:0007669"/>
    <property type="project" value="UniProtKB-EC"/>
</dbReference>
<dbReference type="SUPFAM" id="SSF56801">
    <property type="entry name" value="Acetyl-CoA synthetase-like"/>
    <property type="match status" value="1"/>
</dbReference>
<proteinExistence type="predicted"/>
<protein>
    <submittedName>
        <fullName evidence="1">Putative long-chain-fatty-acid--CoA ligase</fullName>
        <ecNumber evidence="1">6.2.1.3</ecNumber>
    </submittedName>
</protein>
<comment type="caution">
    <text evidence="1">The sequence shown here is derived from an EMBL/GenBank/DDBJ whole genome shotgun (WGS) entry which is preliminary data.</text>
</comment>
<dbReference type="PANTHER" id="PTHR43272:SF4">
    <property type="entry name" value="LONG CHAIN ACYL-COA SYNTHETASE 2"/>
    <property type="match status" value="1"/>
</dbReference>
<dbReference type="GO" id="GO:0010025">
    <property type="term" value="P:wax biosynthetic process"/>
    <property type="evidence" value="ECO:0007669"/>
    <property type="project" value="TreeGrafter"/>
</dbReference>
<evidence type="ECO:0000313" key="1">
    <source>
        <dbReference type="EMBL" id="PRQ23413.1"/>
    </source>
</evidence>
<dbReference type="GO" id="GO:0016020">
    <property type="term" value="C:membrane"/>
    <property type="evidence" value="ECO:0007669"/>
    <property type="project" value="TreeGrafter"/>
</dbReference>
<organism evidence="1 2">
    <name type="scientific">Rosa chinensis</name>
    <name type="common">China rose</name>
    <dbReference type="NCBI Taxonomy" id="74649"/>
    <lineage>
        <taxon>Eukaryota</taxon>
        <taxon>Viridiplantae</taxon>
        <taxon>Streptophyta</taxon>
        <taxon>Embryophyta</taxon>
        <taxon>Tracheophyta</taxon>
        <taxon>Spermatophyta</taxon>
        <taxon>Magnoliopsida</taxon>
        <taxon>eudicotyledons</taxon>
        <taxon>Gunneridae</taxon>
        <taxon>Pentapetalae</taxon>
        <taxon>rosids</taxon>
        <taxon>fabids</taxon>
        <taxon>Rosales</taxon>
        <taxon>Rosaceae</taxon>
        <taxon>Rosoideae</taxon>
        <taxon>Rosoideae incertae sedis</taxon>
        <taxon>Rosa</taxon>
    </lineage>
</organism>
<reference evidence="1 2" key="1">
    <citation type="journal article" date="2018" name="Nat. Genet.">
        <title>The Rosa genome provides new insights in the design of modern roses.</title>
        <authorList>
            <person name="Bendahmane M."/>
        </authorList>
    </citation>
    <scope>NUCLEOTIDE SEQUENCE [LARGE SCALE GENOMIC DNA]</scope>
    <source>
        <strain evidence="2">cv. Old Blush</strain>
    </source>
</reference>
<dbReference type="PANTHER" id="PTHR43272">
    <property type="entry name" value="LONG-CHAIN-FATTY-ACID--COA LIGASE"/>
    <property type="match status" value="1"/>
</dbReference>
<dbReference type="GO" id="GO:0010143">
    <property type="term" value="P:cutin biosynthetic process"/>
    <property type="evidence" value="ECO:0007669"/>
    <property type="project" value="TreeGrafter"/>
</dbReference>
<dbReference type="EC" id="6.2.1.3" evidence="1"/>
<dbReference type="Proteomes" id="UP000238479">
    <property type="component" value="Chromosome 6"/>
</dbReference>
<evidence type="ECO:0000313" key="2">
    <source>
        <dbReference type="Proteomes" id="UP000238479"/>
    </source>
</evidence>
<dbReference type="EMBL" id="PDCK01000044">
    <property type="protein sequence ID" value="PRQ23413.1"/>
    <property type="molecule type" value="Genomic_DNA"/>
</dbReference>
<dbReference type="AlphaFoldDB" id="A0A2P6PN95"/>
<sequence>MGYLSGGDIGEWQPNGAMKVIDRKKNIFKLSQGEYVAVERIESKYLQCPLITSIWVYGNTFKSFLVAWLFLTERPCRTGQLSII</sequence>
<gene>
    <name evidence="1" type="ORF">RchiOBHm_Chr6g0261071</name>
</gene>
<dbReference type="Gramene" id="PRQ23413">
    <property type="protein sequence ID" value="PRQ23413"/>
    <property type="gene ID" value="RchiOBHm_Chr6g0261071"/>
</dbReference>
<dbReference type="GO" id="GO:0005783">
    <property type="term" value="C:endoplasmic reticulum"/>
    <property type="evidence" value="ECO:0007669"/>
    <property type="project" value="TreeGrafter"/>
</dbReference>